<dbReference type="GO" id="GO:0043527">
    <property type="term" value="C:tRNA methyltransferase complex"/>
    <property type="evidence" value="ECO:0007669"/>
    <property type="project" value="TreeGrafter"/>
</dbReference>
<protein>
    <recommendedName>
        <fullName evidence="7">tRNA (guanine-N(7)-)-methyltransferase</fullName>
        <ecNumber evidence="7">2.1.1.33</ecNumber>
    </recommendedName>
    <alternativeName>
        <fullName evidence="7">tRNA (guanine(46)-N(7))-methyltransferase</fullName>
    </alternativeName>
    <alternativeName>
        <fullName evidence="7">tRNA(m7G46)-methyltransferase</fullName>
    </alternativeName>
</protein>
<dbReference type="RefSeq" id="WP_092588928.1">
    <property type="nucleotide sequence ID" value="NZ_FMWL01000001.1"/>
</dbReference>
<dbReference type="OrthoDB" id="9802090at2"/>
<evidence type="ECO:0000313" key="9">
    <source>
        <dbReference type="Proteomes" id="UP000199208"/>
    </source>
</evidence>
<dbReference type="NCBIfam" id="TIGR00091">
    <property type="entry name" value="tRNA (guanosine(46)-N7)-methyltransferase TrmB"/>
    <property type="match status" value="1"/>
</dbReference>
<dbReference type="CDD" id="cd02440">
    <property type="entry name" value="AdoMet_MTases"/>
    <property type="match status" value="1"/>
</dbReference>
<dbReference type="GO" id="GO:0008176">
    <property type="term" value="F:tRNA (guanine(46)-N7)-methyltransferase activity"/>
    <property type="evidence" value="ECO:0007669"/>
    <property type="project" value="UniProtKB-UniRule"/>
</dbReference>
<feature type="binding site" evidence="7">
    <location>
        <position position="96"/>
    </location>
    <ligand>
        <name>S-adenosyl-L-methionine</name>
        <dbReference type="ChEBI" id="CHEBI:59789"/>
    </ligand>
</feature>
<evidence type="ECO:0000256" key="1">
    <source>
        <dbReference type="ARBA" id="ARBA00000142"/>
    </source>
</evidence>
<evidence type="ECO:0000256" key="7">
    <source>
        <dbReference type="HAMAP-Rule" id="MF_01057"/>
    </source>
</evidence>
<dbReference type="Pfam" id="PF02390">
    <property type="entry name" value="Methyltransf_4"/>
    <property type="match status" value="1"/>
</dbReference>
<evidence type="ECO:0000256" key="2">
    <source>
        <dbReference type="ARBA" id="ARBA00003015"/>
    </source>
</evidence>
<feature type="binding site" evidence="7">
    <location>
        <position position="118"/>
    </location>
    <ligand>
        <name>S-adenosyl-L-methionine</name>
        <dbReference type="ChEBI" id="CHEBI:59789"/>
    </ligand>
</feature>
<comment type="caution">
    <text evidence="7">Lacks conserved residue(s) required for the propagation of feature annotation.</text>
</comment>
<accession>A0A1G5RQB9</accession>
<dbReference type="InterPro" id="IPR029063">
    <property type="entry name" value="SAM-dependent_MTases_sf"/>
</dbReference>
<comment type="function">
    <text evidence="2 7">Catalyzes the formation of N(7)-methylguanine at position 46 (m7G46) in tRNA.</text>
</comment>
<feature type="binding site" evidence="7">
    <location>
        <position position="69"/>
    </location>
    <ligand>
        <name>S-adenosyl-L-methionine</name>
        <dbReference type="ChEBI" id="CHEBI:59789"/>
    </ligand>
</feature>
<dbReference type="InterPro" id="IPR003358">
    <property type="entry name" value="tRNA_(Gua-N-7)_MeTrfase_Trmb"/>
</dbReference>
<feature type="binding site" evidence="7">
    <location>
        <position position="154"/>
    </location>
    <ligand>
        <name>substrate</name>
    </ligand>
</feature>
<dbReference type="Proteomes" id="UP000199208">
    <property type="component" value="Unassembled WGS sequence"/>
</dbReference>
<dbReference type="PANTHER" id="PTHR23417:SF14">
    <property type="entry name" value="PENTACOTRIPEPTIDE-REPEAT REGION OF PRORP DOMAIN-CONTAINING PROTEIN"/>
    <property type="match status" value="1"/>
</dbReference>
<comment type="pathway">
    <text evidence="7">tRNA modification; N(7)-methylguanine-tRNA biosynthesis.</text>
</comment>
<keyword evidence="9" id="KW-1185">Reference proteome</keyword>
<evidence type="ECO:0000256" key="4">
    <source>
        <dbReference type="ARBA" id="ARBA00022679"/>
    </source>
</evidence>
<comment type="similarity">
    <text evidence="7">Belongs to the class I-like SAM-binding methyltransferase superfamily. TrmB family.</text>
</comment>
<dbReference type="STRING" id="1120920.SAMN03080599_00101"/>
<feature type="binding site" evidence="7">
    <location>
        <position position="122"/>
    </location>
    <ligand>
        <name>substrate</name>
    </ligand>
</feature>
<reference evidence="8 9" key="1">
    <citation type="submission" date="2016-10" db="EMBL/GenBank/DDBJ databases">
        <authorList>
            <person name="de Groot N.N."/>
        </authorList>
    </citation>
    <scope>NUCLEOTIDE SEQUENCE [LARGE SCALE GENOMIC DNA]</scope>
    <source>
        <strain evidence="8 9">DSM 2784</strain>
    </source>
</reference>
<evidence type="ECO:0000313" key="8">
    <source>
        <dbReference type="EMBL" id="SCZ76166.1"/>
    </source>
</evidence>
<dbReference type="UniPathway" id="UPA00989"/>
<keyword evidence="3 7" id="KW-0489">Methyltransferase</keyword>
<evidence type="ECO:0000256" key="3">
    <source>
        <dbReference type="ARBA" id="ARBA00022603"/>
    </source>
</evidence>
<sequence length="227" mass="26300">MRMRKKPGTEDKLAVIGDLLVRKPEELKGHWRRAFSAEQPVHLELGCGKGQFITGLAARHPGISFVAVEIKGEVILQAIERAEAMGLTNVRFIHGNVRHLHEWFAEDEVSHLYLNFSDPWPKGRHDKRRLTHHRFLKSYSRILTASGWVHVKTDNRDLFEFTLNQCLDLDLKLKNISLDLHGILPRGKYERSVQEDIVTTEYEDRFTRMGLPIYYAEISLRPIKAKP</sequence>
<dbReference type="InterPro" id="IPR055361">
    <property type="entry name" value="tRNA_methyltr_TrmB_bact"/>
</dbReference>
<dbReference type="PROSITE" id="PS51625">
    <property type="entry name" value="SAM_MT_TRMB"/>
    <property type="match status" value="1"/>
</dbReference>
<gene>
    <name evidence="7" type="primary">trmB</name>
    <name evidence="8" type="ORF">SAMN03080599_00101</name>
</gene>
<dbReference type="Gene3D" id="3.40.50.150">
    <property type="entry name" value="Vaccinia Virus protein VP39"/>
    <property type="match status" value="1"/>
</dbReference>
<evidence type="ECO:0000256" key="5">
    <source>
        <dbReference type="ARBA" id="ARBA00022691"/>
    </source>
</evidence>
<dbReference type="EC" id="2.1.1.33" evidence="7"/>
<organism evidence="8 9">
    <name type="scientific">Acidaminobacter hydrogenoformans DSM 2784</name>
    <dbReference type="NCBI Taxonomy" id="1120920"/>
    <lineage>
        <taxon>Bacteria</taxon>
        <taxon>Bacillati</taxon>
        <taxon>Bacillota</taxon>
        <taxon>Clostridia</taxon>
        <taxon>Peptostreptococcales</taxon>
        <taxon>Acidaminobacteraceae</taxon>
        <taxon>Acidaminobacter</taxon>
    </lineage>
</organism>
<name>A0A1G5RQB9_9FIRM</name>
<keyword evidence="5 7" id="KW-0949">S-adenosyl-L-methionine</keyword>
<proteinExistence type="inferred from homology"/>
<dbReference type="EMBL" id="FMWL01000001">
    <property type="protein sequence ID" value="SCZ76166.1"/>
    <property type="molecule type" value="Genomic_DNA"/>
</dbReference>
<feature type="binding site" evidence="7">
    <location>
        <begin position="200"/>
        <end position="203"/>
    </location>
    <ligand>
        <name>substrate</name>
    </ligand>
</feature>
<keyword evidence="6 7" id="KW-0819">tRNA processing</keyword>
<dbReference type="PANTHER" id="PTHR23417">
    <property type="entry name" value="3-DEOXY-D-MANNO-OCTULOSONIC-ACID TRANSFERASE/TRNA GUANINE-N 7 - -METHYLTRANSFERASE"/>
    <property type="match status" value="1"/>
</dbReference>
<comment type="catalytic activity">
    <reaction evidence="1 7">
        <text>guanosine(46) in tRNA + S-adenosyl-L-methionine = N(7)-methylguanosine(46) in tRNA + S-adenosyl-L-homocysteine</text>
        <dbReference type="Rhea" id="RHEA:42708"/>
        <dbReference type="Rhea" id="RHEA-COMP:10188"/>
        <dbReference type="Rhea" id="RHEA-COMP:10189"/>
        <dbReference type="ChEBI" id="CHEBI:57856"/>
        <dbReference type="ChEBI" id="CHEBI:59789"/>
        <dbReference type="ChEBI" id="CHEBI:74269"/>
        <dbReference type="ChEBI" id="CHEBI:74480"/>
        <dbReference type="EC" id="2.1.1.33"/>
    </reaction>
</comment>
<dbReference type="AlphaFoldDB" id="A0A1G5RQB9"/>
<dbReference type="HAMAP" id="MF_01057">
    <property type="entry name" value="tRNA_methyltr_TrmB"/>
    <property type="match status" value="1"/>
</dbReference>
<evidence type="ECO:0000256" key="6">
    <source>
        <dbReference type="ARBA" id="ARBA00022694"/>
    </source>
</evidence>
<keyword evidence="4 7" id="KW-0808">Transferase</keyword>
<dbReference type="NCBIfam" id="NF001080">
    <property type="entry name" value="PRK00121.2-2"/>
    <property type="match status" value="1"/>
</dbReference>
<feature type="binding site" evidence="7">
    <location>
        <position position="44"/>
    </location>
    <ligand>
        <name>S-adenosyl-L-methionine</name>
        <dbReference type="ChEBI" id="CHEBI:59789"/>
    </ligand>
</feature>
<dbReference type="SUPFAM" id="SSF53335">
    <property type="entry name" value="S-adenosyl-L-methionine-dependent methyltransferases"/>
    <property type="match status" value="1"/>
</dbReference>